<dbReference type="GO" id="GO:1990904">
    <property type="term" value="C:ribonucleoprotein complex"/>
    <property type="evidence" value="ECO:0007669"/>
    <property type="project" value="UniProtKB-KW"/>
</dbReference>
<evidence type="ECO:0000256" key="2">
    <source>
        <dbReference type="ARBA" id="ARBA00022980"/>
    </source>
</evidence>
<dbReference type="GO" id="GO:0006412">
    <property type="term" value="P:translation"/>
    <property type="evidence" value="ECO:0007669"/>
    <property type="project" value="InterPro"/>
</dbReference>
<dbReference type="GO" id="GO:0005840">
    <property type="term" value="C:ribosome"/>
    <property type="evidence" value="ECO:0007669"/>
    <property type="project" value="UniProtKB-KW"/>
</dbReference>
<name>A0A0H5BHU2_9EUKA</name>
<keyword evidence="3" id="KW-0687">Ribonucleoprotein</keyword>
<dbReference type="InterPro" id="IPR001210">
    <property type="entry name" value="Ribosomal_eS17"/>
</dbReference>
<dbReference type="EMBL" id="AB996601">
    <property type="protein sequence ID" value="BAS01708.1"/>
    <property type="molecule type" value="Genomic_DNA"/>
</dbReference>
<protein>
    <submittedName>
        <fullName evidence="4">Ribosomal protein S17e</fullName>
    </submittedName>
</protein>
<proteinExistence type="inferred from homology"/>
<evidence type="ECO:0000256" key="3">
    <source>
        <dbReference type="ARBA" id="ARBA00023274"/>
    </source>
</evidence>
<dbReference type="Pfam" id="PF00833">
    <property type="entry name" value="Ribosomal_S17e"/>
    <property type="match status" value="1"/>
</dbReference>
<evidence type="ECO:0000313" key="4">
    <source>
        <dbReference type="EMBL" id="BAS01708.1"/>
    </source>
</evidence>
<geneLocation type="nucleomorph" evidence="4"/>
<dbReference type="SUPFAM" id="SSF116820">
    <property type="entry name" value="Rps17e-like"/>
    <property type="match status" value="1"/>
</dbReference>
<dbReference type="Gene3D" id="1.10.60.20">
    <property type="entry name" value="Ribosomal protein S17e-like"/>
    <property type="match status" value="1"/>
</dbReference>
<organism evidence="4">
    <name type="scientific">Lotharella vacuolata</name>
    <dbReference type="NCBI Taxonomy" id="74820"/>
    <lineage>
        <taxon>Eukaryota</taxon>
        <taxon>Sar</taxon>
        <taxon>Rhizaria</taxon>
        <taxon>Cercozoa</taxon>
        <taxon>Chlorarachniophyceae</taxon>
        <taxon>Lotharella</taxon>
    </lineage>
</organism>
<evidence type="ECO:0000256" key="1">
    <source>
        <dbReference type="ARBA" id="ARBA00010444"/>
    </source>
</evidence>
<dbReference type="InterPro" id="IPR036401">
    <property type="entry name" value="Ribosomal_eS17_sf"/>
</dbReference>
<keyword evidence="4" id="KW-0542">Nucleomorph</keyword>
<accession>A0A0H5BHU2</accession>
<reference evidence="4" key="1">
    <citation type="journal article" date="2015" name="Genome Biol. Evol.">
        <title>Nucleomorph Genome Sequences of Two Chlorarachniophytes, Amorphochlora amoebiformis and Lotharella vacuolata.</title>
        <authorList>
            <person name="Suzuki S."/>
            <person name="Shirato S."/>
            <person name="Hirakawa Y."/>
            <person name="Ishida K."/>
        </authorList>
    </citation>
    <scope>NUCLEOTIDE SEQUENCE</scope>
    <source>
        <strain evidence="4">CCMP240</strain>
    </source>
</reference>
<gene>
    <name evidence="4" type="primary">rps17e</name>
</gene>
<sequence length="94" mass="11318">MGRIKSDQIKKKTILLLKKKFNVITKNFKNNKIITDYFMKIQSKKLRNKFAGNLKTSKEKEFLTKKLKKTYKFKKINFLKTYFNTLKVCIYVLV</sequence>
<keyword evidence="2 4" id="KW-0689">Ribosomal protein</keyword>
<comment type="similarity">
    <text evidence="1">Belongs to the eukaryotic ribosomal protein eS17 family.</text>
</comment>
<dbReference type="GO" id="GO:0003735">
    <property type="term" value="F:structural constituent of ribosome"/>
    <property type="evidence" value="ECO:0007669"/>
    <property type="project" value="InterPro"/>
</dbReference>
<dbReference type="AlphaFoldDB" id="A0A0H5BHU2"/>